<dbReference type="GO" id="GO:0016460">
    <property type="term" value="C:myosin II complex"/>
    <property type="evidence" value="ECO:0007669"/>
    <property type="project" value="TreeGrafter"/>
</dbReference>
<accession>A0AA36CUB6</accession>
<dbReference type="Proteomes" id="UP001177023">
    <property type="component" value="Unassembled WGS sequence"/>
</dbReference>
<evidence type="ECO:0000256" key="1">
    <source>
        <dbReference type="ARBA" id="ARBA00022737"/>
    </source>
</evidence>
<dbReference type="InterPro" id="IPR050230">
    <property type="entry name" value="CALM/Myosin/TropC-like"/>
</dbReference>
<organism evidence="2 3">
    <name type="scientific">Mesorhabditis spiculigera</name>
    <dbReference type="NCBI Taxonomy" id="96644"/>
    <lineage>
        <taxon>Eukaryota</taxon>
        <taxon>Metazoa</taxon>
        <taxon>Ecdysozoa</taxon>
        <taxon>Nematoda</taxon>
        <taxon>Chromadorea</taxon>
        <taxon>Rhabditida</taxon>
        <taxon>Rhabditina</taxon>
        <taxon>Rhabditomorpha</taxon>
        <taxon>Rhabditoidea</taxon>
        <taxon>Rhabditidae</taxon>
        <taxon>Mesorhabditinae</taxon>
        <taxon>Mesorhabditis</taxon>
    </lineage>
</organism>
<keyword evidence="3" id="KW-1185">Reference proteome</keyword>
<name>A0AA36CUB6_9BILA</name>
<reference evidence="2" key="1">
    <citation type="submission" date="2023-06" db="EMBL/GenBank/DDBJ databases">
        <authorList>
            <person name="Delattre M."/>
        </authorList>
    </citation>
    <scope>NUCLEOTIDE SEQUENCE</scope>
    <source>
        <strain evidence="2">AF72</strain>
    </source>
</reference>
<proteinExistence type="predicted"/>
<keyword evidence="1" id="KW-0677">Repeat</keyword>
<evidence type="ECO:0000313" key="3">
    <source>
        <dbReference type="Proteomes" id="UP001177023"/>
    </source>
</evidence>
<evidence type="ECO:0000313" key="2">
    <source>
        <dbReference type="EMBL" id="CAJ0575488.1"/>
    </source>
</evidence>
<dbReference type="AlphaFoldDB" id="A0AA36CUB6"/>
<dbReference type="InterPro" id="IPR011992">
    <property type="entry name" value="EF-hand-dom_pair"/>
</dbReference>
<comment type="caution">
    <text evidence="2">The sequence shown here is derived from an EMBL/GenBank/DDBJ whole genome shotgun (WGS) entry which is preliminary data.</text>
</comment>
<protein>
    <recommendedName>
        <fullName evidence="4">EF-hand domain-containing protein</fullName>
    </recommendedName>
</protein>
<dbReference type="SUPFAM" id="SSF47473">
    <property type="entry name" value="EF-hand"/>
    <property type="match status" value="1"/>
</dbReference>
<dbReference type="PANTHER" id="PTHR23048">
    <property type="entry name" value="MYOSIN LIGHT CHAIN 1, 3"/>
    <property type="match status" value="1"/>
</dbReference>
<feature type="non-terminal residue" evidence="2">
    <location>
        <position position="147"/>
    </location>
</feature>
<sequence length="147" mass="16644">MTEHFTQQRIDELRECFNLYSDNGFVNSSSQLRCILRSLGYAPTQQKISEHYRRHRKQPIDFAVFLQIAAAEQQAGDPLVEVIKALRGLDREGRQSISARELTNVLASVGERMSLPEIDTVLDQVAVNGIVPHQKLIQLISRPAAQF</sequence>
<gene>
    <name evidence="2" type="ORF">MSPICULIGERA_LOCUS13798</name>
</gene>
<dbReference type="Gene3D" id="1.10.238.10">
    <property type="entry name" value="EF-hand"/>
    <property type="match status" value="2"/>
</dbReference>
<dbReference type="FunFam" id="1.10.238.10:FF:000178">
    <property type="entry name" value="Calmodulin-2 A"/>
    <property type="match status" value="1"/>
</dbReference>
<evidence type="ECO:0008006" key="4">
    <source>
        <dbReference type="Google" id="ProtNLM"/>
    </source>
</evidence>
<dbReference type="EMBL" id="CATQJA010002639">
    <property type="protein sequence ID" value="CAJ0575488.1"/>
    <property type="molecule type" value="Genomic_DNA"/>
</dbReference>
<dbReference type="PANTHER" id="PTHR23048:SF0">
    <property type="entry name" value="CALMODULIN LIKE 3"/>
    <property type="match status" value="1"/>
</dbReference>